<name>A0ABT2BBX6_9ACTN</name>
<accession>A0ABT2BBX6</accession>
<comment type="caution">
    <text evidence="1">The sequence shown here is derived from an EMBL/GenBank/DDBJ whole genome shotgun (WGS) entry which is preliminary data.</text>
</comment>
<dbReference type="Proteomes" id="UP001205612">
    <property type="component" value="Unassembled WGS sequence"/>
</dbReference>
<evidence type="ECO:0000313" key="2">
    <source>
        <dbReference type="Proteomes" id="UP001205612"/>
    </source>
</evidence>
<evidence type="ECO:0000313" key="1">
    <source>
        <dbReference type="EMBL" id="MCS0606028.1"/>
    </source>
</evidence>
<organism evidence="1 2">
    <name type="scientific">Streptomyces pyxinicus</name>
    <dbReference type="NCBI Taxonomy" id="2970331"/>
    <lineage>
        <taxon>Bacteria</taxon>
        <taxon>Bacillati</taxon>
        <taxon>Actinomycetota</taxon>
        <taxon>Actinomycetes</taxon>
        <taxon>Kitasatosporales</taxon>
        <taxon>Streptomycetaceae</taxon>
        <taxon>Streptomyces</taxon>
    </lineage>
</organism>
<keyword evidence="2" id="KW-1185">Reference proteome</keyword>
<proteinExistence type="predicted"/>
<dbReference type="EMBL" id="JANUGP010000042">
    <property type="protein sequence ID" value="MCS0606028.1"/>
    <property type="molecule type" value="Genomic_DNA"/>
</dbReference>
<dbReference type="RefSeq" id="WP_258783391.1">
    <property type="nucleotide sequence ID" value="NZ_JANUGP010000042.1"/>
</dbReference>
<protein>
    <submittedName>
        <fullName evidence="1">Uncharacterized protein</fullName>
    </submittedName>
</protein>
<sequence>MTSSADGQEPEKTYATTVRPAKLPDVVVVPRELVDDAKLSLADLGLWVKLTGYTRVEADLDKFVAWLLAGPFGSRVDVDEAGLRAGVQRLIDAGYVTVDTAGAKKARADRGAAEMNMFPVYPPRS</sequence>
<reference evidence="1 2" key="1">
    <citation type="submission" date="2022-08" db="EMBL/GenBank/DDBJ databases">
        <authorList>
            <person name="Somphong A."/>
            <person name="Phongsopitanun W."/>
        </authorList>
    </citation>
    <scope>NUCLEOTIDE SEQUENCE [LARGE SCALE GENOMIC DNA]</scope>
    <source>
        <strain evidence="1 2">LP11</strain>
    </source>
</reference>
<gene>
    <name evidence="1" type="ORF">NX794_33190</name>
</gene>